<dbReference type="PANTHER" id="PTHR42718">
    <property type="entry name" value="MAJOR FACILITATOR SUPERFAMILY MULTIDRUG TRANSPORTER MFSC"/>
    <property type="match status" value="1"/>
</dbReference>
<evidence type="ECO:0000256" key="6">
    <source>
        <dbReference type="ARBA" id="ARBA00023136"/>
    </source>
</evidence>
<keyword evidence="5 7" id="KW-1133">Transmembrane helix</keyword>
<feature type="transmembrane region" description="Helical" evidence="7">
    <location>
        <begin position="182"/>
        <end position="203"/>
    </location>
</feature>
<dbReference type="Gene3D" id="1.20.1720.10">
    <property type="entry name" value="Multidrug resistance protein D"/>
    <property type="match status" value="1"/>
</dbReference>
<comment type="caution">
    <text evidence="9">The sequence shown here is derived from an EMBL/GenBank/DDBJ whole genome shotgun (WGS) entry which is preliminary data.</text>
</comment>
<feature type="transmembrane region" description="Helical" evidence="7">
    <location>
        <begin position="283"/>
        <end position="308"/>
    </location>
</feature>
<dbReference type="PROSITE" id="PS50850">
    <property type="entry name" value="MFS"/>
    <property type="match status" value="1"/>
</dbReference>
<dbReference type="AlphaFoldDB" id="A0A6N7RLD1"/>
<dbReference type="SUPFAM" id="SSF103473">
    <property type="entry name" value="MFS general substrate transporter"/>
    <property type="match status" value="1"/>
</dbReference>
<evidence type="ECO:0000259" key="8">
    <source>
        <dbReference type="PROSITE" id="PS50850"/>
    </source>
</evidence>
<feature type="transmembrane region" description="Helical" evidence="7">
    <location>
        <begin position="420"/>
        <end position="443"/>
    </location>
</feature>
<dbReference type="GO" id="GO:0005886">
    <property type="term" value="C:plasma membrane"/>
    <property type="evidence" value="ECO:0007669"/>
    <property type="project" value="UniProtKB-SubCell"/>
</dbReference>
<dbReference type="GO" id="GO:0022857">
    <property type="term" value="F:transmembrane transporter activity"/>
    <property type="evidence" value="ECO:0007669"/>
    <property type="project" value="InterPro"/>
</dbReference>
<dbReference type="Gene3D" id="1.20.1250.20">
    <property type="entry name" value="MFS general substrate transporter like domains"/>
    <property type="match status" value="1"/>
</dbReference>
<dbReference type="PANTHER" id="PTHR42718:SF24">
    <property type="entry name" value="MAJOR FACILITATOR SUPERFAMILY (MFS) PROFILE DOMAIN-CONTAINING PROTEIN"/>
    <property type="match status" value="1"/>
</dbReference>
<feature type="transmembrane region" description="Helical" evidence="7">
    <location>
        <begin position="373"/>
        <end position="399"/>
    </location>
</feature>
<dbReference type="EMBL" id="VTFY01000003">
    <property type="protein sequence ID" value="MRX82079.1"/>
    <property type="molecule type" value="Genomic_DNA"/>
</dbReference>
<dbReference type="InterPro" id="IPR004638">
    <property type="entry name" value="EmrB-like"/>
</dbReference>
<evidence type="ECO:0000256" key="1">
    <source>
        <dbReference type="ARBA" id="ARBA00004651"/>
    </source>
</evidence>
<dbReference type="InterPro" id="IPR020846">
    <property type="entry name" value="MFS_dom"/>
</dbReference>
<sequence>MRGDRATLRSRTMEQANSVPTKIPRKAIAIVAVMMVGSFISVLNQNLMTTAIPTFMGVFSVESSAAQWLTTAFMLANGIMVPITAYLIRRFSTRALFFTAMGLFAAGTVLCASAQVFEMLLAGRIVQALGAGITMPLMQTVLFTVFPPSKRGTAMGFFGLVVAFAPAMGPTLSGWIVDSFPWQALFLLLLPIIAVDIVVAFFVVGNVSERSTQRLDALSVALSSLGFGGLLYALSMVSTLGWSNPVLLGTLAVAVVSLVWFVVRQLRLETPMLEFRVFTSRTFTVSMVLVVVAWASFMGSATMLPMYMQNTAGFSALDSGITLMAGGIVMGVLSPINGRVFDRFGPRVLAPVGLALVCAGTFLLAQVETTSGMAYIGAAYAVLMAGQSMVSMPLTTAAMNSLPPALIPHGTAMNNTMRSIVGALGTAVFVTIMVSVSPSAAQAGAVGSASAGFDAAFGTMVVLNALAFVASLFVLRKPRSADAASLVQPARDQEAASNS</sequence>
<organism evidence="9 10">
    <name type="scientific">Eggerthella guodeyinii</name>
    <dbReference type="NCBI Taxonomy" id="2690837"/>
    <lineage>
        <taxon>Bacteria</taxon>
        <taxon>Bacillati</taxon>
        <taxon>Actinomycetota</taxon>
        <taxon>Coriobacteriia</taxon>
        <taxon>Eggerthellales</taxon>
        <taxon>Eggerthellaceae</taxon>
        <taxon>Eggerthella</taxon>
    </lineage>
</organism>
<proteinExistence type="predicted"/>
<evidence type="ECO:0000256" key="2">
    <source>
        <dbReference type="ARBA" id="ARBA00022448"/>
    </source>
</evidence>
<keyword evidence="4 7" id="KW-0812">Transmembrane</keyword>
<dbReference type="InterPro" id="IPR011701">
    <property type="entry name" value="MFS"/>
</dbReference>
<feature type="domain" description="Major facilitator superfamily (MFS) profile" evidence="8">
    <location>
        <begin position="30"/>
        <end position="479"/>
    </location>
</feature>
<evidence type="ECO:0000256" key="3">
    <source>
        <dbReference type="ARBA" id="ARBA00022475"/>
    </source>
</evidence>
<feature type="transmembrane region" description="Helical" evidence="7">
    <location>
        <begin position="314"/>
        <end position="336"/>
    </location>
</feature>
<dbReference type="InterPro" id="IPR036259">
    <property type="entry name" value="MFS_trans_sf"/>
</dbReference>
<evidence type="ECO:0000256" key="4">
    <source>
        <dbReference type="ARBA" id="ARBA00022692"/>
    </source>
</evidence>
<keyword evidence="6 7" id="KW-0472">Membrane</keyword>
<feature type="transmembrane region" description="Helical" evidence="7">
    <location>
        <begin position="348"/>
        <end position="367"/>
    </location>
</feature>
<feature type="transmembrane region" description="Helical" evidence="7">
    <location>
        <begin position="246"/>
        <end position="263"/>
    </location>
</feature>
<feature type="transmembrane region" description="Helical" evidence="7">
    <location>
        <begin position="455"/>
        <end position="475"/>
    </location>
</feature>
<gene>
    <name evidence="9" type="ORF">GJG86_06195</name>
</gene>
<reference evidence="10" key="1">
    <citation type="submission" date="2019-08" db="EMBL/GenBank/DDBJ databases">
        <title>Arthrobacter sp. nov., isolated from plateau pika and Tibetan wild ass.</title>
        <authorList>
            <person name="Ge Y."/>
        </authorList>
    </citation>
    <scope>NUCLEOTIDE SEQUENCE [LARGE SCALE GENOMIC DNA]</scope>
    <source>
        <strain evidence="10">HF-4214</strain>
    </source>
</reference>
<comment type="subcellular location">
    <subcellularLocation>
        <location evidence="1">Cell membrane</location>
        <topology evidence="1">Multi-pass membrane protein</topology>
    </subcellularLocation>
</comment>
<feature type="transmembrane region" description="Helical" evidence="7">
    <location>
        <begin position="215"/>
        <end position="234"/>
    </location>
</feature>
<dbReference type="Pfam" id="PF07690">
    <property type="entry name" value="MFS_1"/>
    <property type="match status" value="1"/>
</dbReference>
<feature type="transmembrane region" description="Helical" evidence="7">
    <location>
        <begin position="123"/>
        <end position="145"/>
    </location>
</feature>
<dbReference type="PRINTS" id="PR01036">
    <property type="entry name" value="TCRTETB"/>
</dbReference>
<accession>A0A6N7RLD1</accession>
<feature type="transmembrane region" description="Helical" evidence="7">
    <location>
        <begin position="95"/>
        <end position="117"/>
    </location>
</feature>
<dbReference type="Proteomes" id="UP000438093">
    <property type="component" value="Unassembled WGS sequence"/>
</dbReference>
<name>A0A6N7RLD1_9ACTN</name>
<feature type="transmembrane region" description="Helical" evidence="7">
    <location>
        <begin position="27"/>
        <end position="45"/>
    </location>
</feature>
<feature type="transmembrane region" description="Helical" evidence="7">
    <location>
        <begin position="157"/>
        <end position="176"/>
    </location>
</feature>
<evidence type="ECO:0000256" key="7">
    <source>
        <dbReference type="SAM" id="Phobius"/>
    </source>
</evidence>
<feature type="transmembrane region" description="Helical" evidence="7">
    <location>
        <begin position="65"/>
        <end position="88"/>
    </location>
</feature>
<dbReference type="CDD" id="cd17503">
    <property type="entry name" value="MFS_LmrB_MDR_like"/>
    <property type="match status" value="1"/>
</dbReference>
<evidence type="ECO:0000313" key="9">
    <source>
        <dbReference type="EMBL" id="MRX82079.1"/>
    </source>
</evidence>
<keyword evidence="3" id="KW-1003">Cell membrane</keyword>
<dbReference type="NCBIfam" id="TIGR00711">
    <property type="entry name" value="efflux_EmrB"/>
    <property type="match status" value="1"/>
</dbReference>
<keyword evidence="10" id="KW-1185">Reference proteome</keyword>
<evidence type="ECO:0000313" key="10">
    <source>
        <dbReference type="Proteomes" id="UP000438093"/>
    </source>
</evidence>
<keyword evidence="2" id="KW-0813">Transport</keyword>
<protein>
    <submittedName>
        <fullName evidence="9">DHA2 family efflux MFS transporter permease subunit</fullName>
    </submittedName>
</protein>
<evidence type="ECO:0000256" key="5">
    <source>
        <dbReference type="ARBA" id="ARBA00022989"/>
    </source>
</evidence>